<sequence length="105" mass="11585">MTDALLVFTTFPEAEGAARLATQLVRDKLAACVNVLPAMQSFYVWQDQETSGSEHLLLIKTRDALYPQLEAAILAAHPYELPEIIATSIHRGLPGYLNWIEASTS</sequence>
<dbReference type="GO" id="GO:0010038">
    <property type="term" value="P:response to metal ion"/>
    <property type="evidence" value="ECO:0007669"/>
    <property type="project" value="InterPro"/>
</dbReference>
<name>A0A1D8KBS1_9GAMM</name>
<dbReference type="Gene3D" id="3.30.70.120">
    <property type="match status" value="1"/>
</dbReference>
<evidence type="ECO:0000313" key="2">
    <source>
        <dbReference type="EMBL" id="AOV18386.1"/>
    </source>
</evidence>
<dbReference type="KEGG" id="aaeo:BJI67_02950"/>
<proteinExistence type="inferred from homology"/>
<dbReference type="InterPro" id="IPR015867">
    <property type="entry name" value="N-reg_PII/ATP_PRibTrfase_C"/>
</dbReference>
<organism evidence="2 3">
    <name type="scientific">Acidihalobacter aeolianus</name>
    <dbReference type="NCBI Taxonomy" id="2792603"/>
    <lineage>
        <taxon>Bacteria</taxon>
        <taxon>Pseudomonadati</taxon>
        <taxon>Pseudomonadota</taxon>
        <taxon>Gammaproteobacteria</taxon>
        <taxon>Chromatiales</taxon>
        <taxon>Ectothiorhodospiraceae</taxon>
        <taxon>Acidihalobacter</taxon>
    </lineage>
</organism>
<dbReference type="AlphaFoldDB" id="A0A1D8KBS1"/>
<dbReference type="InterPro" id="IPR004323">
    <property type="entry name" value="Ion_tolerance_CutA"/>
</dbReference>
<dbReference type="InterPro" id="IPR011322">
    <property type="entry name" value="N-reg_PII-like_a/b"/>
</dbReference>
<reference evidence="2 3" key="1">
    <citation type="submission" date="2016-09" db="EMBL/GenBank/DDBJ databases">
        <title>Acidihalobacter prosperus V6 (DSM14174).</title>
        <authorList>
            <person name="Khaleque H.N."/>
            <person name="Ramsay J.P."/>
            <person name="Murphy R.J.T."/>
            <person name="Kaksonen A.H."/>
            <person name="Boxall N.J."/>
            <person name="Watkin E.L.J."/>
        </authorList>
    </citation>
    <scope>NUCLEOTIDE SEQUENCE [LARGE SCALE GENOMIC DNA]</scope>
    <source>
        <strain evidence="2 3">V6</strain>
    </source>
</reference>
<dbReference type="RefSeq" id="WP_070073913.1">
    <property type="nucleotide sequence ID" value="NZ_CP017448.1"/>
</dbReference>
<dbReference type="PANTHER" id="PTHR23419:SF8">
    <property type="entry name" value="FI09726P"/>
    <property type="match status" value="1"/>
</dbReference>
<evidence type="ECO:0000313" key="3">
    <source>
        <dbReference type="Proteomes" id="UP000095342"/>
    </source>
</evidence>
<gene>
    <name evidence="2" type="ORF">BJI67_02950</name>
</gene>
<dbReference type="GO" id="GO:0005507">
    <property type="term" value="F:copper ion binding"/>
    <property type="evidence" value="ECO:0007669"/>
    <property type="project" value="TreeGrafter"/>
</dbReference>
<evidence type="ECO:0000256" key="1">
    <source>
        <dbReference type="ARBA" id="ARBA00010169"/>
    </source>
</evidence>
<protein>
    <submittedName>
        <fullName evidence="2">Cation tolerance protein CutA</fullName>
    </submittedName>
</protein>
<keyword evidence="3" id="KW-1185">Reference proteome</keyword>
<dbReference type="Pfam" id="PF03091">
    <property type="entry name" value="CutA1"/>
    <property type="match status" value="1"/>
</dbReference>
<dbReference type="Proteomes" id="UP000095342">
    <property type="component" value="Chromosome"/>
</dbReference>
<dbReference type="SUPFAM" id="SSF54913">
    <property type="entry name" value="GlnB-like"/>
    <property type="match status" value="1"/>
</dbReference>
<comment type="similarity">
    <text evidence="1">Belongs to the CutA family.</text>
</comment>
<accession>A0A1D8KBS1</accession>
<dbReference type="PANTHER" id="PTHR23419">
    <property type="entry name" value="DIVALENT CATION TOLERANCE CUTA-RELATED"/>
    <property type="match status" value="1"/>
</dbReference>
<dbReference type="EMBL" id="CP017448">
    <property type="protein sequence ID" value="AOV18386.1"/>
    <property type="molecule type" value="Genomic_DNA"/>
</dbReference>